<proteinExistence type="predicted"/>
<accession>A0ABT0SBE4</accession>
<evidence type="ECO:0000313" key="2">
    <source>
        <dbReference type="EMBL" id="MCL6741673.1"/>
    </source>
</evidence>
<keyword evidence="1" id="KW-0812">Transmembrane</keyword>
<protein>
    <submittedName>
        <fullName evidence="2">Uncharacterized protein</fullName>
    </submittedName>
</protein>
<organism evidence="2 3">
    <name type="scientific">Sphingomonas brevis</name>
    <dbReference type="NCBI Taxonomy" id="2908206"/>
    <lineage>
        <taxon>Bacteria</taxon>
        <taxon>Pseudomonadati</taxon>
        <taxon>Pseudomonadota</taxon>
        <taxon>Alphaproteobacteria</taxon>
        <taxon>Sphingomonadales</taxon>
        <taxon>Sphingomonadaceae</taxon>
        <taxon>Sphingomonas</taxon>
    </lineage>
</organism>
<gene>
    <name evidence="2" type="ORF">LZ518_11070</name>
</gene>
<keyword evidence="1" id="KW-0472">Membrane</keyword>
<dbReference type="RefSeq" id="WP_249916045.1">
    <property type="nucleotide sequence ID" value="NZ_JAMGBB010000001.1"/>
</dbReference>
<name>A0ABT0SBE4_9SPHN</name>
<sequence>MERQGEEVHLNETEASGAVKAQGVRYVLGISLLLVVIAMSAIWIIGSVLG</sequence>
<keyword evidence="1" id="KW-1133">Transmembrane helix</keyword>
<dbReference type="Proteomes" id="UP001165383">
    <property type="component" value="Unassembled WGS sequence"/>
</dbReference>
<evidence type="ECO:0000313" key="3">
    <source>
        <dbReference type="Proteomes" id="UP001165383"/>
    </source>
</evidence>
<keyword evidence="3" id="KW-1185">Reference proteome</keyword>
<comment type="caution">
    <text evidence="2">The sequence shown here is derived from an EMBL/GenBank/DDBJ whole genome shotgun (WGS) entry which is preliminary data.</text>
</comment>
<reference evidence="2" key="1">
    <citation type="submission" date="2022-05" db="EMBL/GenBank/DDBJ databases">
        <authorList>
            <person name="Jo J.-H."/>
            <person name="Im W.-T."/>
        </authorList>
    </citation>
    <scope>NUCLEOTIDE SEQUENCE</scope>
    <source>
        <strain evidence="2">RB56-2</strain>
    </source>
</reference>
<evidence type="ECO:0000256" key="1">
    <source>
        <dbReference type="SAM" id="Phobius"/>
    </source>
</evidence>
<feature type="transmembrane region" description="Helical" evidence="1">
    <location>
        <begin position="26"/>
        <end position="49"/>
    </location>
</feature>
<dbReference type="EMBL" id="JAMGBB010000001">
    <property type="protein sequence ID" value="MCL6741673.1"/>
    <property type="molecule type" value="Genomic_DNA"/>
</dbReference>